<dbReference type="GO" id="GO:0046872">
    <property type="term" value="F:metal ion binding"/>
    <property type="evidence" value="ECO:0007669"/>
    <property type="project" value="UniProtKB-KW"/>
</dbReference>
<comment type="caution">
    <text evidence="13">The sequence shown here is derived from an EMBL/GenBank/DDBJ whole genome shotgun (WGS) entry which is preliminary data.</text>
</comment>
<evidence type="ECO:0000256" key="2">
    <source>
        <dbReference type="ARBA" id="ARBA00004980"/>
    </source>
</evidence>
<dbReference type="NCBIfam" id="NF008968">
    <property type="entry name" value="PRK12315.1"/>
    <property type="match status" value="1"/>
</dbReference>
<evidence type="ECO:0000256" key="4">
    <source>
        <dbReference type="ARBA" id="ARBA00011738"/>
    </source>
</evidence>
<accession>A0A7W9W0E5</accession>
<evidence type="ECO:0000256" key="11">
    <source>
        <dbReference type="ARBA" id="ARBA00023229"/>
    </source>
</evidence>
<dbReference type="InterPro" id="IPR005477">
    <property type="entry name" value="Dxylulose-5-P_synthase"/>
</dbReference>
<dbReference type="Pfam" id="PF02780">
    <property type="entry name" value="Transketolase_C"/>
    <property type="match status" value="1"/>
</dbReference>
<evidence type="ECO:0000256" key="7">
    <source>
        <dbReference type="ARBA" id="ARBA00022723"/>
    </source>
</evidence>
<dbReference type="Gene3D" id="3.40.50.970">
    <property type="match status" value="2"/>
</dbReference>
<feature type="domain" description="Transketolase-like pyrimidine-binding" evidence="12">
    <location>
        <begin position="280"/>
        <end position="446"/>
    </location>
</feature>
<evidence type="ECO:0000256" key="10">
    <source>
        <dbReference type="ARBA" id="ARBA00023052"/>
    </source>
</evidence>
<dbReference type="SUPFAM" id="SSF52922">
    <property type="entry name" value="TK C-terminal domain-like"/>
    <property type="match status" value="1"/>
</dbReference>
<keyword evidence="11" id="KW-0414">Isoprene biosynthesis</keyword>
<evidence type="ECO:0000256" key="3">
    <source>
        <dbReference type="ARBA" id="ARBA00011081"/>
    </source>
</evidence>
<evidence type="ECO:0000313" key="13">
    <source>
        <dbReference type="EMBL" id="MBB6040791.1"/>
    </source>
</evidence>
<evidence type="ECO:0000256" key="9">
    <source>
        <dbReference type="ARBA" id="ARBA00022977"/>
    </source>
</evidence>
<dbReference type="InterPro" id="IPR033248">
    <property type="entry name" value="Transketolase_C"/>
</dbReference>
<dbReference type="EMBL" id="JACHHH010000003">
    <property type="protein sequence ID" value="MBB6040791.1"/>
    <property type="molecule type" value="Genomic_DNA"/>
</dbReference>
<keyword evidence="7" id="KW-0479">Metal-binding</keyword>
<dbReference type="RefSeq" id="WP_183683181.1">
    <property type="nucleotide sequence ID" value="NZ_JACHHH010000003.1"/>
</dbReference>
<keyword evidence="10" id="KW-0786">Thiamine pyrophosphate</keyword>
<dbReference type="GO" id="GO:0009228">
    <property type="term" value="P:thiamine biosynthetic process"/>
    <property type="evidence" value="ECO:0007669"/>
    <property type="project" value="UniProtKB-KW"/>
</dbReference>
<dbReference type="SMART" id="SM00861">
    <property type="entry name" value="Transket_pyr"/>
    <property type="match status" value="1"/>
</dbReference>
<dbReference type="NCBIfam" id="NF003933">
    <property type="entry name" value="PRK05444.2-2"/>
    <property type="match status" value="1"/>
</dbReference>
<dbReference type="GO" id="GO:0019288">
    <property type="term" value="P:isopentenyl diphosphate biosynthetic process, methylerythritol 4-phosphate pathway"/>
    <property type="evidence" value="ECO:0007669"/>
    <property type="project" value="TreeGrafter"/>
</dbReference>
<evidence type="ECO:0000313" key="14">
    <source>
        <dbReference type="Proteomes" id="UP000522163"/>
    </source>
</evidence>
<dbReference type="GO" id="GO:0008661">
    <property type="term" value="F:1-deoxy-D-xylulose-5-phosphate synthase activity"/>
    <property type="evidence" value="ECO:0007669"/>
    <property type="project" value="UniProtKB-EC"/>
</dbReference>
<evidence type="ECO:0000256" key="8">
    <source>
        <dbReference type="ARBA" id="ARBA00022842"/>
    </source>
</evidence>
<dbReference type="AlphaFoldDB" id="A0A7W9W0E5"/>
<dbReference type="Gene3D" id="3.40.50.920">
    <property type="match status" value="1"/>
</dbReference>
<dbReference type="FunFam" id="3.40.50.970:FF:000010">
    <property type="entry name" value="1-deoxy-D-xylulose-5-phosphate synthase"/>
    <property type="match status" value="1"/>
</dbReference>
<keyword evidence="6 13" id="KW-0808">Transferase</keyword>
<dbReference type="EC" id="2.2.1.7" evidence="5"/>
<reference evidence="13 14" key="1">
    <citation type="submission" date="2020-08" db="EMBL/GenBank/DDBJ databases">
        <title>Genomic Encyclopedia of Type Strains, Phase IV (KMG-IV): sequencing the most valuable type-strain genomes for metagenomic binning, comparative biology and taxonomic classification.</title>
        <authorList>
            <person name="Goeker M."/>
        </authorList>
    </citation>
    <scope>NUCLEOTIDE SEQUENCE [LARGE SCALE GENOMIC DNA]</scope>
    <source>
        <strain evidence="13 14">DSM 17245</strain>
    </source>
</reference>
<evidence type="ECO:0000256" key="1">
    <source>
        <dbReference type="ARBA" id="ARBA00001946"/>
    </source>
</evidence>
<comment type="subunit">
    <text evidence="4">Homodimer.</text>
</comment>
<dbReference type="Pfam" id="PF13292">
    <property type="entry name" value="DXP_synthase_N"/>
    <property type="match status" value="2"/>
</dbReference>
<dbReference type="Pfam" id="PF02779">
    <property type="entry name" value="Transket_pyr"/>
    <property type="match status" value="1"/>
</dbReference>
<keyword evidence="9" id="KW-0784">Thiamine biosynthesis</keyword>
<dbReference type="GeneID" id="85014313"/>
<evidence type="ECO:0000256" key="5">
    <source>
        <dbReference type="ARBA" id="ARBA00013150"/>
    </source>
</evidence>
<protein>
    <recommendedName>
        <fullName evidence="5">1-deoxy-D-xylulose-5-phosphate synthase</fullName>
        <ecNumber evidence="5">2.2.1.7</ecNumber>
    </recommendedName>
</protein>
<sequence length="585" mass="65137">MVLERINSPEDLKQCSMGDLNTLAEEMRNFLIKRASKHMGHVGPDLGFVEATIALHRVFDTPKDKIVFDVSHQTYPHKMLTGRKKAYMEEASYDEVGPYTDSKESPYDLFSIGHTSTSIDLALGLAKARDLLSGTEKVVAVIGDGSLSGGMALEGLSNAGEQESQLLIILNDNEMSIAENHGGMYKGLKRLRESNGQAEDNLFRAMGLEYLYEEQGNDVESLVKALEKAKSYKKPVVLHIHTAKGKGLKFAEQDKESWHWHLPFHLETGKTREEYDFPGEDIGELTAEFLLAKMKKDPAVLAITAGVPSGMGFHEKQRKEAGKQFVDVGIAEQTGVTLACGAAKNRAKPVFFTSATFLQRAYDQISHDAAINSLPITMVVNSASILGMRDKTHLGLYLLAMANSIPNLLIFAPAFKGEYFSLLDWALEQQEHPVLIFAPEGNVLEDEAPVKKSFFPVSYQEIQRGQKVAIFATGSLYEEGREGAKNFEKKTGIKPSLINPGILSHLDKVYLENLEKDHELVVVLEDGILFGGFAEKIASFYSLKPMKVLSLGLEKEFYDEYDLEALMKEYHMDRESMVERILEVL</sequence>
<dbReference type="UniPathway" id="UPA00064">
    <property type="reaction ID" value="UER00091"/>
</dbReference>
<dbReference type="PANTHER" id="PTHR43322:SF1">
    <property type="entry name" value="1-DEOXY-D-XYLULOSE-5-PHOSPHATE SYNTHASE"/>
    <property type="match status" value="1"/>
</dbReference>
<dbReference type="InterPro" id="IPR009014">
    <property type="entry name" value="Transketo_C/PFOR_II"/>
</dbReference>
<comment type="similarity">
    <text evidence="3">Belongs to the transketolase family. DXPS subfamily.</text>
</comment>
<proteinExistence type="inferred from homology"/>
<dbReference type="InterPro" id="IPR029061">
    <property type="entry name" value="THDP-binding"/>
</dbReference>
<dbReference type="GO" id="GO:0005829">
    <property type="term" value="C:cytosol"/>
    <property type="evidence" value="ECO:0007669"/>
    <property type="project" value="TreeGrafter"/>
</dbReference>
<evidence type="ECO:0000259" key="12">
    <source>
        <dbReference type="SMART" id="SM00861"/>
    </source>
</evidence>
<dbReference type="Proteomes" id="UP000522163">
    <property type="component" value="Unassembled WGS sequence"/>
</dbReference>
<dbReference type="CDD" id="cd02007">
    <property type="entry name" value="TPP_DXS"/>
    <property type="match status" value="1"/>
</dbReference>
<comment type="pathway">
    <text evidence="2">Metabolic intermediate biosynthesis; 1-deoxy-D-xylulose 5-phosphate biosynthesis; 1-deoxy-D-xylulose 5-phosphate from D-glyceraldehyde 3-phosphate and pyruvate: step 1/1.</text>
</comment>
<name>A0A7W9W0E5_9FIRM</name>
<keyword evidence="8" id="KW-0460">Magnesium</keyword>
<evidence type="ECO:0000256" key="6">
    <source>
        <dbReference type="ARBA" id="ARBA00022679"/>
    </source>
</evidence>
<gene>
    <name evidence="13" type="ORF">HNQ46_000754</name>
</gene>
<dbReference type="InterPro" id="IPR005475">
    <property type="entry name" value="Transketolase-like_Pyr-bd"/>
</dbReference>
<organism evidence="13 14">
    <name type="scientific">Oribacterium sinus</name>
    <dbReference type="NCBI Taxonomy" id="237576"/>
    <lineage>
        <taxon>Bacteria</taxon>
        <taxon>Bacillati</taxon>
        <taxon>Bacillota</taxon>
        <taxon>Clostridia</taxon>
        <taxon>Lachnospirales</taxon>
        <taxon>Lachnospiraceae</taxon>
        <taxon>Oribacterium</taxon>
    </lineage>
</organism>
<comment type="cofactor">
    <cofactor evidence="1">
        <name>Mg(2+)</name>
        <dbReference type="ChEBI" id="CHEBI:18420"/>
    </cofactor>
</comment>
<dbReference type="CDD" id="cd07033">
    <property type="entry name" value="TPP_PYR_DXS_TK_like"/>
    <property type="match status" value="1"/>
</dbReference>
<dbReference type="GO" id="GO:0016114">
    <property type="term" value="P:terpenoid biosynthetic process"/>
    <property type="evidence" value="ECO:0007669"/>
    <property type="project" value="InterPro"/>
</dbReference>
<dbReference type="SUPFAM" id="SSF52518">
    <property type="entry name" value="Thiamin diphosphate-binding fold (THDP-binding)"/>
    <property type="match status" value="2"/>
</dbReference>
<dbReference type="PANTHER" id="PTHR43322">
    <property type="entry name" value="1-D-DEOXYXYLULOSE 5-PHOSPHATE SYNTHASE-RELATED"/>
    <property type="match status" value="1"/>
</dbReference>